<dbReference type="OrthoDB" id="10006207at2759"/>
<accession>A0A3P8FDK1</accession>
<reference evidence="2 3" key="1">
    <citation type="submission" date="2018-11" db="EMBL/GenBank/DDBJ databases">
        <authorList>
            <consortium name="Pathogen Informatics"/>
        </authorList>
    </citation>
    <scope>NUCLEOTIDE SEQUENCE [LARGE SCALE GENOMIC DNA]</scope>
</reference>
<dbReference type="AlphaFoldDB" id="A0A3P8FDK1"/>
<evidence type="ECO:0000313" key="3">
    <source>
        <dbReference type="Proteomes" id="UP000270296"/>
    </source>
</evidence>
<dbReference type="Proteomes" id="UP000270296">
    <property type="component" value="Unassembled WGS sequence"/>
</dbReference>
<dbReference type="EMBL" id="UZAM01011637">
    <property type="protein sequence ID" value="VDP17396.1"/>
    <property type="molecule type" value="Genomic_DNA"/>
</dbReference>
<keyword evidence="3" id="KW-1185">Reference proteome</keyword>
<feature type="transmembrane region" description="Helical" evidence="1">
    <location>
        <begin position="155"/>
        <end position="174"/>
    </location>
</feature>
<keyword evidence="1" id="KW-1133">Transmembrane helix</keyword>
<feature type="transmembrane region" description="Helical" evidence="1">
    <location>
        <begin position="125"/>
        <end position="143"/>
    </location>
</feature>
<protein>
    <submittedName>
        <fullName evidence="2">Uncharacterized protein</fullName>
    </submittedName>
</protein>
<gene>
    <name evidence="2" type="ORF">SBAD_LOCUS8485</name>
</gene>
<name>A0A3P8FDK1_9BILA</name>
<proteinExistence type="predicted"/>
<keyword evidence="1" id="KW-0472">Membrane</keyword>
<evidence type="ECO:0000256" key="1">
    <source>
        <dbReference type="SAM" id="Phobius"/>
    </source>
</evidence>
<feature type="transmembrane region" description="Helical" evidence="1">
    <location>
        <begin position="54"/>
        <end position="77"/>
    </location>
</feature>
<sequence>MTAIQYFRIVDLLAVYDGFVERARCCTEGHGTEWINTANWLICAFQITRFTQAVFALAIVLTVSLILSCEFFIFLPVFVKVGRYVTVFQFIDHYTAIIVGSSWLAFPELLLRKQILLPVDESHMFVGRMFGCLLLSSCVFSNHSTYFRYRKDRNIWLSGRVMICVGVLLSQLYSQYAYLKWWNSSHWAGILLNAVWLSCSLLGLTFMYEKETKKD</sequence>
<evidence type="ECO:0000313" key="2">
    <source>
        <dbReference type="EMBL" id="VDP17396.1"/>
    </source>
</evidence>
<organism evidence="2 3">
    <name type="scientific">Soboliphyme baturini</name>
    <dbReference type="NCBI Taxonomy" id="241478"/>
    <lineage>
        <taxon>Eukaryota</taxon>
        <taxon>Metazoa</taxon>
        <taxon>Ecdysozoa</taxon>
        <taxon>Nematoda</taxon>
        <taxon>Enoplea</taxon>
        <taxon>Dorylaimia</taxon>
        <taxon>Dioctophymatida</taxon>
        <taxon>Dioctophymatoidea</taxon>
        <taxon>Soboliphymatidae</taxon>
        <taxon>Soboliphyme</taxon>
    </lineage>
</organism>
<keyword evidence="1" id="KW-0812">Transmembrane</keyword>
<feature type="transmembrane region" description="Helical" evidence="1">
    <location>
        <begin position="186"/>
        <end position="208"/>
    </location>
</feature>